<organism evidence="2 3">
    <name type="scientific">Sedimenticola thiotaurini</name>
    <dbReference type="NCBI Taxonomy" id="1543721"/>
    <lineage>
        <taxon>Bacteria</taxon>
        <taxon>Pseudomonadati</taxon>
        <taxon>Pseudomonadota</taxon>
        <taxon>Gammaproteobacteria</taxon>
        <taxon>Chromatiales</taxon>
        <taxon>Sedimenticolaceae</taxon>
        <taxon>Sedimenticola</taxon>
    </lineage>
</organism>
<comment type="caution">
    <text evidence="2">The sequence shown here is derived from an EMBL/GenBank/DDBJ whole genome shotgun (WGS) entry which is preliminary data.</text>
</comment>
<reference evidence="2 3" key="1">
    <citation type="submission" date="2019-07" db="EMBL/GenBank/DDBJ databases">
        <title>The pathways for chlorine oxyanion respiration interact through the shared metabolite chlorate.</title>
        <authorList>
            <person name="Barnum T.P."/>
            <person name="Cheng Y."/>
            <person name="Hill K.A."/>
            <person name="Lucas L.N."/>
            <person name="Carlson H.K."/>
            <person name="Coates J.D."/>
        </authorList>
    </citation>
    <scope>NUCLEOTIDE SEQUENCE [LARGE SCALE GENOMIC DNA]</scope>
    <source>
        <strain evidence="2">BK-3</strain>
    </source>
</reference>
<dbReference type="InterPro" id="IPR036390">
    <property type="entry name" value="WH_DNA-bd_sf"/>
</dbReference>
<dbReference type="InterPro" id="IPR036388">
    <property type="entry name" value="WH-like_DNA-bd_sf"/>
</dbReference>
<proteinExistence type="predicted"/>
<gene>
    <name evidence="2" type="ORF">FHK82_11995</name>
</gene>
<name>A0A558CXE1_9GAMM</name>
<dbReference type="EMBL" id="VMRY01000058">
    <property type="protein sequence ID" value="TVT53403.1"/>
    <property type="molecule type" value="Genomic_DNA"/>
</dbReference>
<dbReference type="SUPFAM" id="SSF46785">
    <property type="entry name" value="Winged helix' DNA-binding domain"/>
    <property type="match status" value="1"/>
</dbReference>
<dbReference type="Pfam" id="PF21205">
    <property type="entry name" value="Rep3_C"/>
    <property type="match status" value="1"/>
</dbReference>
<accession>A0A558CXE1</accession>
<evidence type="ECO:0000256" key="1">
    <source>
        <dbReference type="SAM" id="MobiDB-lite"/>
    </source>
</evidence>
<evidence type="ECO:0000313" key="2">
    <source>
        <dbReference type="EMBL" id="TVT53403.1"/>
    </source>
</evidence>
<dbReference type="Gene3D" id="1.10.10.10">
    <property type="entry name" value="Winged helix-like DNA-binding domain superfamily/Winged helix DNA-binding domain"/>
    <property type="match status" value="1"/>
</dbReference>
<evidence type="ECO:0000313" key="3">
    <source>
        <dbReference type="Proteomes" id="UP000317355"/>
    </source>
</evidence>
<feature type="region of interest" description="Disordered" evidence="1">
    <location>
        <begin position="1"/>
        <end position="26"/>
    </location>
</feature>
<sequence length="108" mass="12402">MECRPPSAVAAVPGRSSRGCHSQQTAFEPDRKFGKRQFEIGELREILQIGAKQYEKFADFRKRVIEPATEEINERSIYKVEWEKVTQGRKVTGVAFDFQEKQQLALGI</sequence>
<protein>
    <submittedName>
        <fullName evidence="2">Replication initiation protein</fullName>
    </submittedName>
</protein>
<dbReference type="Proteomes" id="UP000317355">
    <property type="component" value="Unassembled WGS sequence"/>
</dbReference>
<dbReference type="AlphaFoldDB" id="A0A558CXE1"/>